<sequence>MTQSLGWKCWRRWQHRLVLKVRKAFKGCKEVLDCQVGEISLIRYIKTAYGSCATVVHKESPAPAVQPEEST</sequence>
<gene>
    <name evidence="1" type="ORF">M7I_4910</name>
</gene>
<organism evidence="1 2">
    <name type="scientific">Glarea lozoyensis (strain ATCC 74030 / MF5533)</name>
    <dbReference type="NCBI Taxonomy" id="1104152"/>
    <lineage>
        <taxon>Eukaryota</taxon>
        <taxon>Fungi</taxon>
        <taxon>Dikarya</taxon>
        <taxon>Ascomycota</taxon>
        <taxon>Pezizomycotina</taxon>
        <taxon>Leotiomycetes</taxon>
        <taxon>Helotiales</taxon>
        <taxon>Helotiaceae</taxon>
        <taxon>Glarea</taxon>
    </lineage>
</organism>
<dbReference type="OrthoDB" id="5985073at2759"/>
<dbReference type="Proteomes" id="UP000005446">
    <property type="component" value="Unassembled WGS sequence"/>
</dbReference>
<keyword evidence="2" id="KW-1185">Reference proteome</keyword>
<accession>H0EQG1</accession>
<evidence type="ECO:0000313" key="2">
    <source>
        <dbReference type="Proteomes" id="UP000005446"/>
    </source>
</evidence>
<reference evidence="1 2" key="1">
    <citation type="journal article" date="2012" name="Eukaryot. Cell">
        <title>Genome sequence of the fungus Glarea lozoyensis: the first genome sequence of a species from the Helotiaceae family.</title>
        <authorList>
            <person name="Youssar L."/>
            <person name="Gruening B.A."/>
            <person name="Erxleben A."/>
            <person name="Guenther S."/>
            <person name="Huettel W."/>
        </authorList>
    </citation>
    <scope>NUCLEOTIDE SEQUENCE [LARGE SCALE GENOMIC DNA]</scope>
    <source>
        <strain evidence="2">ATCC 74030 / MF5533</strain>
    </source>
</reference>
<proteinExistence type="predicted"/>
<comment type="caution">
    <text evidence="1">The sequence shown here is derived from an EMBL/GenBank/DDBJ whole genome shotgun (WGS) entry which is preliminary data.</text>
</comment>
<dbReference type="EMBL" id="AGUE01000124">
    <property type="protein sequence ID" value="EHK99227.1"/>
    <property type="molecule type" value="Genomic_DNA"/>
</dbReference>
<dbReference type="HOGENOM" id="CLU_2740247_0_0_1"/>
<protein>
    <submittedName>
        <fullName evidence="1">Uncharacterized protein</fullName>
    </submittedName>
</protein>
<dbReference type="InParanoid" id="H0EQG1"/>
<name>H0EQG1_GLAL7</name>
<evidence type="ECO:0000313" key="1">
    <source>
        <dbReference type="EMBL" id="EHK99227.1"/>
    </source>
</evidence>
<dbReference type="AlphaFoldDB" id="H0EQG1"/>